<dbReference type="InterPro" id="IPR004358">
    <property type="entry name" value="Sig_transdc_His_kin-like_C"/>
</dbReference>
<evidence type="ECO:0000256" key="2">
    <source>
        <dbReference type="ARBA" id="ARBA00012438"/>
    </source>
</evidence>
<dbReference type="InterPro" id="IPR003661">
    <property type="entry name" value="HisK_dim/P_dom"/>
</dbReference>
<dbReference type="Gene3D" id="3.30.565.10">
    <property type="entry name" value="Histidine kinase-like ATPase, C-terminal domain"/>
    <property type="match status" value="1"/>
</dbReference>
<keyword evidence="3" id="KW-0597">Phosphoprotein</keyword>
<evidence type="ECO:0000313" key="8">
    <source>
        <dbReference type="Proteomes" id="UP001501844"/>
    </source>
</evidence>
<dbReference type="PROSITE" id="PS50109">
    <property type="entry name" value="HIS_KIN"/>
    <property type="match status" value="1"/>
</dbReference>
<sequence length="677" mass="75067">MRAYDWGSHPLGNPAAWPESLKSNIRLILHSRFPMFVWWGKDLYAFHNDAYLPALGEKHPAALGAPAKVLWAEAWEQLGQIAEPILSGGAPFYAEGLYIPLKRKGFMEDTYWTFSYSPAFDDAGHVSGIFCACFEETMTVLGQRRLKSLKDISEAMAQIQTLEDACQTICEVLDQNPGDVPFSQIYLLSEGAEEARLLGQAGMPADKAVPYIFLAEERLSGHWPLGRVLLSKQKEIIPHANGTFVLDRQEADGSWAVMVPIYRPGQEDLLGFLVAGLSSKLEYDLPYQDYHGLIAGQIATSIASVQAQAETARRQAYLTELFQQAPVAICIMSGPEHVIDMANPGICELWGKNHDDVIGRPILDALPEVRNQGIKELLDGVVQTGIPYVNNELAVELLRNGALETVYVSFVYHPLRDAQHNIMGVIAIAVGINEQVEARHQIEAKNRELLAINADLDNFVYSASHDLRAPISNIEGLIEALLQDLPPETLQREVVSQVVRLIHGSIDRFKRTVSDLTEVAKIQREAGEDVAALNLAEVVSEVCLDFKAFIEKSGAQIETDFRSNATVQFSAKNMRSVVYNLISNSLKYRAPDRVPVVRISTEVMPHHVVLSVQDNGLGINPGDRTKIFSMFKRMHDHVEGTGIGLYIVKRIVENAGGEIAVKSQPGEGTTFKVYFRR</sequence>
<dbReference type="SUPFAM" id="SSF55785">
    <property type="entry name" value="PYP-like sensor domain (PAS domain)"/>
    <property type="match status" value="1"/>
</dbReference>
<dbReference type="Gene3D" id="3.30.450.20">
    <property type="entry name" value="PAS domain"/>
    <property type="match status" value="2"/>
</dbReference>
<keyword evidence="8" id="KW-1185">Reference proteome</keyword>
<dbReference type="EMBL" id="BAABGX010000002">
    <property type="protein sequence ID" value="GAA4306910.1"/>
    <property type="molecule type" value="Genomic_DNA"/>
</dbReference>
<comment type="caution">
    <text evidence="7">The sequence shown here is derived from an EMBL/GenBank/DDBJ whole genome shotgun (WGS) entry which is preliminary data.</text>
</comment>
<name>A0ABP8FLZ4_9BACT</name>
<dbReference type="SUPFAM" id="SSF47384">
    <property type="entry name" value="Homodimeric domain of signal transducing histidine kinase"/>
    <property type="match status" value="1"/>
</dbReference>
<keyword evidence="4" id="KW-0808">Transferase</keyword>
<reference evidence="8" key="1">
    <citation type="journal article" date="2019" name="Int. J. Syst. Evol. Microbiol.">
        <title>The Global Catalogue of Microorganisms (GCM) 10K type strain sequencing project: providing services to taxonomists for standard genome sequencing and annotation.</title>
        <authorList>
            <consortium name="The Broad Institute Genomics Platform"/>
            <consortium name="The Broad Institute Genome Sequencing Center for Infectious Disease"/>
            <person name="Wu L."/>
            <person name="Ma J."/>
        </authorList>
    </citation>
    <scope>NUCLEOTIDE SEQUENCE [LARGE SCALE GENOMIC DNA]</scope>
    <source>
        <strain evidence="8">JCM 17917</strain>
    </source>
</reference>
<dbReference type="Pfam" id="PF02518">
    <property type="entry name" value="HATPase_c"/>
    <property type="match status" value="1"/>
</dbReference>
<dbReference type="InterPro" id="IPR052162">
    <property type="entry name" value="Sensor_kinase/Photoreceptor"/>
</dbReference>
<dbReference type="SMART" id="SM00388">
    <property type="entry name" value="HisKA"/>
    <property type="match status" value="1"/>
</dbReference>
<dbReference type="Pfam" id="PF00512">
    <property type="entry name" value="HisKA"/>
    <property type="match status" value="1"/>
</dbReference>
<dbReference type="InterPro" id="IPR013656">
    <property type="entry name" value="PAS_4"/>
</dbReference>
<proteinExistence type="predicted"/>
<dbReference type="SMART" id="SM00387">
    <property type="entry name" value="HATPase_c"/>
    <property type="match status" value="1"/>
</dbReference>
<evidence type="ECO:0000256" key="5">
    <source>
        <dbReference type="ARBA" id="ARBA00022777"/>
    </source>
</evidence>
<organism evidence="7 8">
    <name type="scientific">Nibribacter koreensis</name>
    <dbReference type="NCBI Taxonomy" id="1084519"/>
    <lineage>
        <taxon>Bacteria</taxon>
        <taxon>Pseudomonadati</taxon>
        <taxon>Bacteroidota</taxon>
        <taxon>Cytophagia</taxon>
        <taxon>Cytophagales</taxon>
        <taxon>Hymenobacteraceae</taxon>
        <taxon>Nibribacter</taxon>
    </lineage>
</organism>
<comment type="catalytic activity">
    <reaction evidence="1">
        <text>ATP + protein L-histidine = ADP + protein N-phospho-L-histidine.</text>
        <dbReference type="EC" id="2.7.13.3"/>
    </reaction>
</comment>
<dbReference type="PRINTS" id="PR00344">
    <property type="entry name" value="BCTRLSENSOR"/>
</dbReference>
<dbReference type="InterPro" id="IPR035965">
    <property type="entry name" value="PAS-like_dom_sf"/>
</dbReference>
<dbReference type="CDD" id="cd00082">
    <property type="entry name" value="HisKA"/>
    <property type="match status" value="1"/>
</dbReference>
<dbReference type="InterPro" id="IPR003594">
    <property type="entry name" value="HATPase_dom"/>
</dbReference>
<dbReference type="InterPro" id="IPR036890">
    <property type="entry name" value="HATPase_C_sf"/>
</dbReference>
<evidence type="ECO:0000256" key="1">
    <source>
        <dbReference type="ARBA" id="ARBA00000085"/>
    </source>
</evidence>
<dbReference type="SUPFAM" id="SSF55781">
    <property type="entry name" value="GAF domain-like"/>
    <property type="match status" value="1"/>
</dbReference>
<accession>A0ABP8FLZ4</accession>
<evidence type="ECO:0000256" key="3">
    <source>
        <dbReference type="ARBA" id="ARBA00022553"/>
    </source>
</evidence>
<dbReference type="Gene3D" id="1.10.287.130">
    <property type="match status" value="1"/>
</dbReference>
<gene>
    <name evidence="7" type="ORF">GCM10023183_22430</name>
</gene>
<dbReference type="CDD" id="cd00130">
    <property type="entry name" value="PAS"/>
    <property type="match status" value="1"/>
</dbReference>
<dbReference type="Proteomes" id="UP001501844">
    <property type="component" value="Unassembled WGS sequence"/>
</dbReference>
<feature type="domain" description="Histidine kinase" evidence="6">
    <location>
        <begin position="462"/>
        <end position="677"/>
    </location>
</feature>
<evidence type="ECO:0000256" key="4">
    <source>
        <dbReference type="ARBA" id="ARBA00022679"/>
    </source>
</evidence>
<dbReference type="SMART" id="SM00091">
    <property type="entry name" value="PAS"/>
    <property type="match status" value="1"/>
</dbReference>
<dbReference type="NCBIfam" id="TIGR00229">
    <property type="entry name" value="sensory_box"/>
    <property type="match status" value="1"/>
</dbReference>
<dbReference type="InterPro" id="IPR036097">
    <property type="entry name" value="HisK_dim/P_sf"/>
</dbReference>
<evidence type="ECO:0000259" key="6">
    <source>
        <dbReference type="PROSITE" id="PS50109"/>
    </source>
</evidence>
<dbReference type="InterPro" id="IPR005467">
    <property type="entry name" value="His_kinase_dom"/>
</dbReference>
<dbReference type="SUPFAM" id="SSF55874">
    <property type="entry name" value="ATPase domain of HSP90 chaperone/DNA topoisomerase II/histidine kinase"/>
    <property type="match status" value="1"/>
</dbReference>
<dbReference type="PANTHER" id="PTHR43304:SF1">
    <property type="entry name" value="PAC DOMAIN-CONTAINING PROTEIN"/>
    <property type="match status" value="1"/>
</dbReference>
<dbReference type="InterPro" id="IPR000014">
    <property type="entry name" value="PAS"/>
</dbReference>
<dbReference type="EC" id="2.7.13.3" evidence="2"/>
<dbReference type="PANTHER" id="PTHR43304">
    <property type="entry name" value="PHYTOCHROME-LIKE PROTEIN CPH1"/>
    <property type="match status" value="1"/>
</dbReference>
<evidence type="ECO:0000313" key="7">
    <source>
        <dbReference type="EMBL" id="GAA4306910.1"/>
    </source>
</evidence>
<keyword evidence="5" id="KW-0418">Kinase</keyword>
<dbReference type="Pfam" id="PF08448">
    <property type="entry name" value="PAS_4"/>
    <property type="match status" value="1"/>
</dbReference>
<protein>
    <recommendedName>
        <fullName evidence="2">histidine kinase</fullName>
        <ecNumber evidence="2">2.7.13.3</ecNumber>
    </recommendedName>
</protein>